<dbReference type="Pfam" id="PF20153">
    <property type="entry name" value="DUF6535"/>
    <property type="match status" value="1"/>
</dbReference>
<evidence type="ECO:0000256" key="1">
    <source>
        <dbReference type="SAM" id="MobiDB-lite"/>
    </source>
</evidence>
<dbReference type="AlphaFoldDB" id="A0AAD7TTG1"/>
<feature type="region of interest" description="Disordered" evidence="1">
    <location>
        <begin position="498"/>
        <end position="517"/>
    </location>
</feature>
<feature type="domain" description="DUF6535" evidence="3">
    <location>
        <begin position="561"/>
        <end position="681"/>
    </location>
</feature>
<dbReference type="Proteomes" id="UP001215151">
    <property type="component" value="Unassembled WGS sequence"/>
</dbReference>
<name>A0AAD7TTG1_9APHY</name>
<evidence type="ECO:0000256" key="2">
    <source>
        <dbReference type="SAM" id="Phobius"/>
    </source>
</evidence>
<feature type="compositionally biased region" description="Basic and acidic residues" evidence="1">
    <location>
        <begin position="503"/>
        <end position="513"/>
    </location>
</feature>
<keyword evidence="5" id="KW-1185">Reference proteome</keyword>
<reference evidence="4" key="1">
    <citation type="submission" date="2022-11" db="EMBL/GenBank/DDBJ databases">
        <title>Genome Sequence of Cubamyces cubensis.</title>
        <authorList>
            <person name="Buettner E."/>
        </authorList>
    </citation>
    <scope>NUCLEOTIDE SEQUENCE</scope>
    <source>
        <strain evidence="4">MPL-01</strain>
    </source>
</reference>
<dbReference type="InterPro" id="IPR045338">
    <property type="entry name" value="DUF6535"/>
</dbReference>
<feature type="transmembrane region" description="Helical" evidence="2">
    <location>
        <begin position="662"/>
        <end position="693"/>
    </location>
</feature>
<evidence type="ECO:0000313" key="5">
    <source>
        <dbReference type="Proteomes" id="UP001215151"/>
    </source>
</evidence>
<gene>
    <name evidence="4" type="ORF">ONZ51_g7018</name>
</gene>
<sequence>MGDPQRLQSNAEVQVVVDTPDTSTKHVQESRGGLRGGGEDSCEHKELVACGESGDVRGVEADGEMLGNHTGVSVDEAYPLLKENSEKDSAHTSPPLSPSVALLPPSLSSSALVPCIKSSSRQATARLRNAERILPPEIWAQILSDLSHNEKVANTRTCRLFGDIIEDELYREVELDLHTVLSWTAGVSRYTHRANTMRTLEITLEGASKDDLREIVPHLRNALHSLPALKEFALLDVQELPPNAAEDIFEGVEFSLTKFACDSDEIIVQSWESLKKQTKLKEFRGLLDYTRVLQSDMRPDVFPNLKVLDTSTTFAMGVSSASTISNLSIWMAYHQVCPALSKITEALGENLSSLRVIRHMMKSPNPNFGTTFAPEGSQLSRYWERHSPIEVCAAIRAPRLKYLEINDVCSDTEQREWPRTRINVIRDDPARHAELNTKLRTECVPSLRTLVWWPAWADSVSTVILSQRRYVIEFYALLPIVDIVLPPLVSWDREGEQGGWTSVERDDSAESRRGTLPRQCRGGTSDVMLGLLDACTRLATEQATERFTAADQADRLVTKAWLKCASVIQDHHDAIVEGWKEKIDTLLVYAGLFSAVLTAFIVESYVLLQPDPTDATNSLLAQISTQLNDFSRSPAYENTTQAFLPLPSPLFRAPTSSVLINIFWFASLVSSLSAAVVVAIVVTILIGVLSVLVSETVLAPAFSTDCAYRSPQALAIFAAVQTFWRAFRSFVTSLPNGVALRFPSFWSSPSAIKWGTHHDRAGMERVVMRRARSLPTKVAVACLKTLYKNQVRHTGLPYCDIDPQSPVKLALVLDAVERCLDSLESGGDFDISVLDGLMMDLRQLTMPWALVARIRETHLRAMIGLLRWLTANSFVNGSNAHSVRSNATSNISGRK</sequence>
<protein>
    <recommendedName>
        <fullName evidence="3">DUF6535 domain-containing protein</fullName>
    </recommendedName>
</protein>
<feature type="region of interest" description="Disordered" evidence="1">
    <location>
        <begin position="18"/>
        <end position="41"/>
    </location>
</feature>
<comment type="caution">
    <text evidence="4">The sequence shown here is derived from an EMBL/GenBank/DDBJ whole genome shotgun (WGS) entry which is preliminary data.</text>
</comment>
<keyword evidence="2" id="KW-1133">Transmembrane helix</keyword>
<keyword evidence="2" id="KW-0472">Membrane</keyword>
<evidence type="ECO:0000259" key="3">
    <source>
        <dbReference type="Pfam" id="PF20153"/>
    </source>
</evidence>
<organism evidence="4 5">
    <name type="scientific">Trametes cubensis</name>
    <dbReference type="NCBI Taxonomy" id="1111947"/>
    <lineage>
        <taxon>Eukaryota</taxon>
        <taxon>Fungi</taxon>
        <taxon>Dikarya</taxon>
        <taxon>Basidiomycota</taxon>
        <taxon>Agaricomycotina</taxon>
        <taxon>Agaricomycetes</taxon>
        <taxon>Polyporales</taxon>
        <taxon>Polyporaceae</taxon>
        <taxon>Trametes</taxon>
    </lineage>
</organism>
<feature type="transmembrane region" description="Helical" evidence="2">
    <location>
        <begin position="586"/>
        <end position="608"/>
    </location>
</feature>
<dbReference type="EMBL" id="JAPEVG010000179">
    <property type="protein sequence ID" value="KAJ8474735.1"/>
    <property type="molecule type" value="Genomic_DNA"/>
</dbReference>
<keyword evidence="2" id="KW-0812">Transmembrane</keyword>
<proteinExistence type="predicted"/>
<accession>A0AAD7TTG1</accession>
<evidence type="ECO:0000313" key="4">
    <source>
        <dbReference type="EMBL" id="KAJ8474735.1"/>
    </source>
</evidence>